<keyword evidence="2" id="KW-1185">Reference proteome</keyword>
<dbReference type="PANTHER" id="PTHR37235">
    <property type="entry name" value="ZINC METALLOPROTEINASE AUREOLYSIN"/>
    <property type="match status" value="1"/>
</dbReference>
<dbReference type="PANTHER" id="PTHR37235:SF2">
    <property type="entry name" value="OS05G0371500 PROTEIN"/>
    <property type="match status" value="1"/>
</dbReference>
<sequence>MRRFAALSPQRRICAPPVVVGYTLWKNGLDWNQFLNEPVCLAARRAATPPRPEIAASLRFGDGGKELERNRSHPFLVSALARRPLESRLRQAGDGEAFGFHFHPALQNLLPSSVPTARGAVPAPSDLEPGPLHHHLAAAPSTSSRESELRQFSVMSFLRLLPQRLPRLIRQVEQDVETVIQVLQPGPIGIVEHKFTDAEILEARATVKRAVDNWRMNWTLERNLGSASFDKWK</sequence>
<name>A0AAQ3XD09_PASNO</name>
<evidence type="ECO:0000313" key="1">
    <source>
        <dbReference type="EMBL" id="WVZ95346.1"/>
    </source>
</evidence>
<proteinExistence type="predicted"/>
<protein>
    <submittedName>
        <fullName evidence="1">Uncharacterized protein</fullName>
    </submittedName>
</protein>
<evidence type="ECO:0000313" key="2">
    <source>
        <dbReference type="Proteomes" id="UP001341281"/>
    </source>
</evidence>
<dbReference type="Proteomes" id="UP001341281">
    <property type="component" value="Chromosome 09"/>
</dbReference>
<organism evidence="1 2">
    <name type="scientific">Paspalum notatum var. saurae</name>
    <dbReference type="NCBI Taxonomy" id="547442"/>
    <lineage>
        <taxon>Eukaryota</taxon>
        <taxon>Viridiplantae</taxon>
        <taxon>Streptophyta</taxon>
        <taxon>Embryophyta</taxon>
        <taxon>Tracheophyta</taxon>
        <taxon>Spermatophyta</taxon>
        <taxon>Magnoliopsida</taxon>
        <taxon>Liliopsida</taxon>
        <taxon>Poales</taxon>
        <taxon>Poaceae</taxon>
        <taxon>PACMAD clade</taxon>
        <taxon>Panicoideae</taxon>
        <taxon>Andropogonodae</taxon>
        <taxon>Paspaleae</taxon>
        <taxon>Paspalinae</taxon>
        <taxon>Paspalum</taxon>
    </lineage>
</organism>
<dbReference type="AlphaFoldDB" id="A0AAQ3XD09"/>
<accession>A0AAQ3XD09</accession>
<dbReference type="EMBL" id="CP144753">
    <property type="protein sequence ID" value="WVZ95346.1"/>
    <property type="molecule type" value="Genomic_DNA"/>
</dbReference>
<reference evidence="1 2" key="1">
    <citation type="submission" date="2024-02" db="EMBL/GenBank/DDBJ databases">
        <title>High-quality chromosome-scale genome assembly of Pensacola bahiagrass (Paspalum notatum Flugge var. saurae).</title>
        <authorList>
            <person name="Vega J.M."/>
            <person name="Podio M."/>
            <person name="Orjuela J."/>
            <person name="Siena L.A."/>
            <person name="Pessino S.C."/>
            <person name="Combes M.C."/>
            <person name="Mariac C."/>
            <person name="Albertini E."/>
            <person name="Pupilli F."/>
            <person name="Ortiz J.P.A."/>
            <person name="Leblanc O."/>
        </authorList>
    </citation>
    <scope>NUCLEOTIDE SEQUENCE [LARGE SCALE GENOMIC DNA]</scope>
    <source>
        <strain evidence="1">R1</strain>
        <tissue evidence="1">Leaf</tissue>
    </source>
</reference>
<gene>
    <name evidence="1" type="ORF">U9M48_041126</name>
</gene>